<dbReference type="EMBL" id="CP071503">
    <property type="protein sequence ID" value="QSX34459.1"/>
    <property type="molecule type" value="Genomic_DNA"/>
</dbReference>
<name>A0ABX7QT78_9GAMM</name>
<evidence type="ECO:0000313" key="2">
    <source>
        <dbReference type="Proteomes" id="UP000662770"/>
    </source>
</evidence>
<evidence type="ECO:0000313" key="1">
    <source>
        <dbReference type="EMBL" id="QSX34459.1"/>
    </source>
</evidence>
<gene>
    <name evidence="1" type="ORF">JYB87_04200</name>
</gene>
<accession>A0ABX7QT78</accession>
<proteinExistence type="predicted"/>
<dbReference type="RefSeq" id="WP_207355662.1">
    <property type="nucleotide sequence ID" value="NZ_CP071503.1"/>
</dbReference>
<reference evidence="1 2" key="1">
    <citation type="submission" date="2021-03" db="EMBL/GenBank/DDBJ databases">
        <title>Novel species identification of genus Shewanella.</title>
        <authorList>
            <person name="Liu G."/>
            <person name="Zhang Q."/>
        </authorList>
    </citation>
    <scope>NUCLEOTIDE SEQUENCE [LARGE SCALE GENOMIC DNA]</scope>
    <source>
        <strain evidence="1 2">FJAT-51800</strain>
    </source>
</reference>
<protein>
    <submittedName>
        <fullName evidence="1">Uncharacterized protein</fullName>
    </submittedName>
</protein>
<keyword evidence="2" id="KW-1185">Reference proteome</keyword>
<sequence>MLNNYMPSPDVDKEKEFPTRFDYLIYQSLDALRGWVGAATYDSDENSKVQLNANSVPIKWAASTLGSTLYTLVKSNKLTDSQYAYYLEMIVKLMNELDASSNKTLSKRILENATRKNELSSPDRVVIEDLIRYYSHVDHVLKSKESTFEKELSNLNGAPIR</sequence>
<dbReference type="Proteomes" id="UP000662770">
    <property type="component" value="Chromosome"/>
</dbReference>
<organism evidence="1 2">
    <name type="scientific">Shewanella avicenniae</name>
    <dbReference type="NCBI Taxonomy" id="2814294"/>
    <lineage>
        <taxon>Bacteria</taxon>
        <taxon>Pseudomonadati</taxon>
        <taxon>Pseudomonadota</taxon>
        <taxon>Gammaproteobacteria</taxon>
        <taxon>Alteromonadales</taxon>
        <taxon>Shewanellaceae</taxon>
        <taxon>Shewanella</taxon>
    </lineage>
</organism>